<evidence type="ECO:0000313" key="2">
    <source>
        <dbReference type="EMBL" id="PWA88021.1"/>
    </source>
</evidence>
<reference evidence="2 3" key="1">
    <citation type="journal article" date="2018" name="Mol. Plant">
        <title>The genome of Artemisia annua provides insight into the evolution of Asteraceae family and artemisinin biosynthesis.</title>
        <authorList>
            <person name="Shen Q."/>
            <person name="Zhang L."/>
            <person name="Liao Z."/>
            <person name="Wang S."/>
            <person name="Yan T."/>
            <person name="Shi P."/>
            <person name="Liu M."/>
            <person name="Fu X."/>
            <person name="Pan Q."/>
            <person name="Wang Y."/>
            <person name="Lv Z."/>
            <person name="Lu X."/>
            <person name="Zhang F."/>
            <person name="Jiang W."/>
            <person name="Ma Y."/>
            <person name="Chen M."/>
            <person name="Hao X."/>
            <person name="Li L."/>
            <person name="Tang Y."/>
            <person name="Lv G."/>
            <person name="Zhou Y."/>
            <person name="Sun X."/>
            <person name="Brodelius P.E."/>
            <person name="Rose J.K.C."/>
            <person name="Tang K."/>
        </authorList>
    </citation>
    <scope>NUCLEOTIDE SEQUENCE [LARGE SCALE GENOMIC DNA]</scope>
    <source>
        <strain evidence="3">cv. Huhao1</strain>
        <tissue evidence="2">Leaf</tissue>
    </source>
</reference>
<gene>
    <name evidence="2" type="ORF">CTI12_AA125520</name>
</gene>
<dbReference type="AlphaFoldDB" id="A0A2U1PQI1"/>
<evidence type="ECO:0000313" key="3">
    <source>
        <dbReference type="Proteomes" id="UP000245207"/>
    </source>
</evidence>
<evidence type="ECO:0000259" key="1">
    <source>
        <dbReference type="Pfam" id="PF23622"/>
    </source>
</evidence>
<dbReference type="InterPro" id="IPR055357">
    <property type="entry name" value="LRR_At1g61320_AtMIF1"/>
</dbReference>
<name>A0A2U1PQI1_ARTAN</name>
<dbReference type="PANTHER" id="PTHR34145">
    <property type="entry name" value="OS02G0105600 PROTEIN"/>
    <property type="match status" value="1"/>
</dbReference>
<keyword evidence="3" id="KW-1185">Reference proteome</keyword>
<dbReference type="InterPro" id="IPR032675">
    <property type="entry name" value="LRR_dom_sf"/>
</dbReference>
<proteinExistence type="predicted"/>
<dbReference type="InterPro" id="IPR036047">
    <property type="entry name" value="F-box-like_dom_sf"/>
</dbReference>
<dbReference type="Proteomes" id="UP000245207">
    <property type="component" value="Unassembled WGS sequence"/>
</dbReference>
<accession>A0A2U1PQI1</accession>
<dbReference type="OrthoDB" id="612216at2759"/>
<dbReference type="InterPro" id="IPR053772">
    <property type="entry name" value="At1g61320/At1g61330-like"/>
</dbReference>
<dbReference type="SUPFAM" id="SSF81383">
    <property type="entry name" value="F-box domain"/>
    <property type="match status" value="1"/>
</dbReference>
<dbReference type="SUPFAM" id="SSF52047">
    <property type="entry name" value="RNI-like"/>
    <property type="match status" value="1"/>
</dbReference>
<protein>
    <submittedName>
        <fullName evidence="2">F-box domain, Leucine-rich repeat domain, L domain-like protein</fullName>
    </submittedName>
</protein>
<feature type="domain" description="At1g61320/AtMIF1 LRR" evidence="1">
    <location>
        <begin position="94"/>
        <end position="250"/>
    </location>
</feature>
<dbReference type="Gene3D" id="3.80.10.10">
    <property type="entry name" value="Ribonuclease Inhibitor"/>
    <property type="match status" value="1"/>
</dbReference>
<dbReference type="Gene3D" id="1.20.1280.50">
    <property type="match status" value="1"/>
</dbReference>
<organism evidence="2 3">
    <name type="scientific">Artemisia annua</name>
    <name type="common">Sweet wormwood</name>
    <dbReference type="NCBI Taxonomy" id="35608"/>
    <lineage>
        <taxon>Eukaryota</taxon>
        <taxon>Viridiplantae</taxon>
        <taxon>Streptophyta</taxon>
        <taxon>Embryophyta</taxon>
        <taxon>Tracheophyta</taxon>
        <taxon>Spermatophyta</taxon>
        <taxon>Magnoliopsida</taxon>
        <taxon>eudicotyledons</taxon>
        <taxon>Gunneridae</taxon>
        <taxon>Pentapetalae</taxon>
        <taxon>asterids</taxon>
        <taxon>campanulids</taxon>
        <taxon>Asterales</taxon>
        <taxon>Asteraceae</taxon>
        <taxon>Asteroideae</taxon>
        <taxon>Anthemideae</taxon>
        <taxon>Artemisiinae</taxon>
        <taxon>Artemisia</taxon>
    </lineage>
</organism>
<dbReference type="EMBL" id="PKPP01000856">
    <property type="protein sequence ID" value="PWA88021.1"/>
    <property type="molecule type" value="Genomic_DNA"/>
</dbReference>
<sequence>MEENITDRISELPGFIIHHILSYLDSPKELVRMSVLSNYWFELTASFPILDFDFLKFEKVIESSGILIDTEKDKRNMFFKYVEYTVSRFCEQNVSVHTFKLVTFFPDPSDVEIIDRCLGLILEKGVKVLVIDVPQHRQMYRVPNILLSAYSLTSMKLRKCELPSSLMVDVVRFKSLKVLHLDAVPLNEEMIKRLTTSCPFLEELAVDHCYGLKRFCVHRHLNLQQVEVSFGREFESIDIEAPNLYYLSLYDCDKRGSPPSMNLTSCKKLTKLCYRGKGLTDFSSNFPFLEDLFLELPNRCKRLTLSSHSLRTILLRSKCDLGKIDIDAPNLLLFGFTDYSHFYFRKEMISVPSKACMEWDCDDFIKGHWFQKLRQFLDKKIRFRDLKLRISCET</sequence>
<comment type="caution">
    <text evidence="2">The sequence shown here is derived from an EMBL/GenBank/DDBJ whole genome shotgun (WGS) entry which is preliminary data.</text>
</comment>
<dbReference type="Pfam" id="PF23622">
    <property type="entry name" value="LRR_At1g61320_AtMIF1"/>
    <property type="match status" value="1"/>
</dbReference>
<dbReference type="STRING" id="35608.A0A2U1PQI1"/>
<dbReference type="PANTHER" id="PTHR34145:SF28">
    <property type="entry name" value="F-BOX DOMAIN-CONTAINING PROTEIN"/>
    <property type="match status" value="1"/>
</dbReference>